<evidence type="ECO:0000313" key="21">
    <source>
        <dbReference type="EMBL" id="KAG1326458.1"/>
    </source>
</evidence>
<dbReference type="GO" id="GO:0016020">
    <property type="term" value="C:membrane"/>
    <property type="evidence" value="ECO:0007669"/>
    <property type="project" value="UniProtKB-SubCell"/>
</dbReference>
<dbReference type="InterPro" id="IPR001320">
    <property type="entry name" value="Iontro_rcpt_C"/>
</dbReference>
<dbReference type="AlphaFoldDB" id="A0A8K0MUD4"/>
<dbReference type="Pfam" id="PF00060">
    <property type="entry name" value="Lig_chan"/>
    <property type="match status" value="1"/>
</dbReference>
<dbReference type="InterPro" id="IPR015683">
    <property type="entry name" value="Ionotropic_Glu_rcpt"/>
</dbReference>
<feature type="domain" description="Ionotropic glutamate receptor C-terminal" evidence="20">
    <location>
        <begin position="475"/>
        <end position="697"/>
    </location>
</feature>
<feature type="disulfide bond" evidence="16">
    <location>
        <begin position="645"/>
        <end position="701"/>
    </location>
</feature>
<keyword evidence="7 18" id="KW-1133">Transmembrane helix</keyword>
<dbReference type="FunFam" id="3.40.50.2300:FF:000310">
    <property type="entry name" value="Glutamate receptor"/>
    <property type="match status" value="1"/>
</dbReference>
<dbReference type="OrthoDB" id="5984008at2759"/>
<evidence type="ECO:0000256" key="19">
    <source>
        <dbReference type="SAM" id="SignalP"/>
    </source>
</evidence>
<keyword evidence="12 15" id="KW-1071">Ligand-gated ion channel</keyword>
<evidence type="ECO:0000256" key="17">
    <source>
        <dbReference type="SAM" id="MobiDB-lite"/>
    </source>
</evidence>
<proteinExistence type="inferred from homology"/>
<keyword evidence="10 15" id="KW-0675">Receptor</keyword>
<dbReference type="SMART" id="SM00079">
    <property type="entry name" value="PBPe"/>
    <property type="match status" value="1"/>
</dbReference>
<dbReference type="SUPFAM" id="SSF53822">
    <property type="entry name" value="Periplasmic binding protein-like I"/>
    <property type="match status" value="1"/>
</dbReference>
<evidence type="ECO:0000259" key="20">
    <source>
        <dbReference type="SMART" id="SM00079"/>
    </source>
</evidence>
<dbReference type="InterPro" id="IPR028082">
    <property type="entry name" value="Peripla_BP_I"/>
</dbReference>
<feature type="region of interest" description="Disordered" evidence="17">
    <location>
        <begin position="780"/>
        <end position="848"/>
    </location>
</feature>
<evidence type="ECO:0000256" key="3">
    <source>
        <dbReference type="ARBA" id="ARBA00011095"/>
    </source>
</evidence>
<dbReference type="SMR" id="A0A8K0MUD4"/>
<gene>
    <name evidence="21" type="ORF">COCNU_01G003920</name>
</gene>
<dbReference type="Gene3D" id="3.40.190.10">
    <property type="entry name" value="Periplasmic binding protein-like II"/>
    <property type="match status" value="1"/>
</dbReference>
<evidence type="ECO:0000256" key="7">
    <source>
        <dbReference type="ARBA" id="ARBA00022989"/>
    </source>
</evidence>
<keyword evidence="4 15" id="KW-0813">Transport</keyword>
<dbReference type="GO" id="GO:0015276">
    <property type="term" value="F:ligand-gated monoatomic ion channel activity"/>
    <property type="evidence" value="ECO:0007669"/>
    <property type="project" value="InterPro"/>
</dbReference>
<accession>A0A8K0MUD4</accession>
<feature type="compositionally biased region" description="Polar residues" evidence="17">
    <location>
        <begin position="820"/>
        <end position="836"/>
    </location>
</feature>
<evidence type="ECO:0000256" key="18">
    <source>
        <dbReference type="SAM" id="Phobius"/>
    </source>
</evidence>
<evidence type="ECO:0000256" key="13">
    <source>
        <dbReference type="ARBA" id="ARBA00023303"/>
    </source>
</evidence>
<comment type="subcellular location">
    <subcellularLocation>
        <location evidence="1">Membrane</location>
        <topology evidence="1">Multi-pass membrane protein</topology>
    </subcellularLocation>
</comment>
<reference evidence="21" key="2">
    <citation type="submission" date="2019-07" db="EMBL/GenBank/DDBJ databases">
        <authorList>
            <person name="Yang Y."/>
            <person name="Bocs S."/>
            <person name="Baudouin L."/>
        </authorList>
    </citation>
    <scope>NUCLEOTIDE SEQUENCE</scope>
    <source>
        <tissue evidence="21">Spear leaf of Hainan Tall coconut</tissue>
    </source>
</reference>
<comment type="function">
    <text evidence="15">Glutamate-gated receptor that probably acts as non-selective cation channel.</text>
</comment>
<feature type="transmembrane region" description="Helical" evidence="18">
    <location>
        <begin position="718"/>
        <end position="742"/>
    </location>
</feature>
<dbReference type="InterPro" id="IPR017103">
    <property type="entry name" value="Iontropic_Glu_rcpt_pln"/>
</dbReference>
<keyword evidence="13 15" id="KW-0407">Ion channel</keyword>
<dbReference type="PRINTS" id="PR00248">
    <property type="entry name" value="GPCRMGR"/>
</dbReference>
<dbReference type="PANTHER" id="PTHR34836:SF1">
    <property type="entry name" value="OS09G0428600 PROTEIN"/>
    <property type="match status" value="1"/>
</dbReference>
<dbReference type="Gene3D" id="3.40.50.2300">
    <property type="match status" value="3"/>
</dbReference>
<evidence type="ECO:0000256" key="16">
    <source>
        <dbReference type="PIRSR" id="PIRSR037090-50"/>
    </source>
</evidence>
<feature type="chain" id="PRO_5035475448" description="Glutamate receptor" evidence="19">
    <location>
        <begin position="23"/>
        <end position="848"/>
    </location>
</feature>
<protein>
    <recommendedName>
        <fullName evidence="15">Glutamate receptor</fullName>
    </recommendedName>
</protein>
<dbReference type="CDD" id="cd19990">
    <property type="entry name" value="PBP1_GABAb_receptor_plant"/>
    <property type="match status" value="1"/>
</dbReference>
<evidence type="ECO:0000256" key="2">
    <source>
        <dbReference type="ARBA" id="ARBA00008685"/>
    </source>
</evidence>
<keyword evidence="22" id="KW-1185">Reference proteome</keyword>
<evidence type="ECO:0000256" key="4">
    <source>
        <dbReference type="ARBA" id="ARBA00022448"/>
    </source>
</evidence>
<evidence type="ECO:0000256" key="14">
    <source>
        <dbReference type="ARBA" id="ARBA00049638"/>
    </source>
</evidence>
<dbReference type="FunFam" id="3.40.50.2300:FF:000188">
    <property type="entry name" value="Glutamate receptor"/>
    <property type="match status" value="1"/>
</dbReference>
<dbReference type="Proteomes" id="UP000797356">
    <property type="component" value="Chromosome 1"/>
</dbReference>
<keyword evidence="9 15" id="KW-0472">Membrane</keyword>
<keyword evidence="8 15" id="KW-0406">Ion transport</keyword>
<evidence type="ECO:0000256" key="12">
    <source>
        <dbReference type="ARBA" id="ARBA00023286"/>
    </source>
</evidence>
<evidence type="ECO:0000313" key="22">
    <source>
        <dbReference type="Proteomes" id="UP000797356"/>
    </source>
</evidence>
<comment type="similarity">
    <text evidence="2 15">Belongs to the glutamate-gated ion channel (TC 1.A.10.1) family.</text>
</comment>
<evidence type="ECO:0000256" key="10">
    <source>
        <dbReference type="ARBA" id="ARBA00023170"/>
    </source>
</evidence>
<comment type="subunit">
    <text evidence="3">May form heteromers.</text>
</comment>
<dbReference type="SUPFAM" id="SSF53850">
    <property type="entry name" value="Periplasmic binding protein-like II"/>
    <property type="match status" value="1"/>
</dbReference>
<dbReference type="InterPro" id="IPR001828">
    <property type="entry name" value="ANF_lig-bd_rcpt"/>
</dbReference>
<evidence type="ECO:0000256" key="8">
    <source>
        <dbReference type="ARBA" id="ARBA00023065"/>
    </source>
</evidence>
<dbReference type="CDD" id="cd13686">
    <property type="entry name" value="GluR_Plant"/>
    <property type="match status" value="1"/>
</dbReference>
<keyword evidence="16" id="KW-1015">Disulfide bond</keyword>
<keyword evidence="5 18" id="KW-0812">Transmembrane</keyword>
<dbReference type="GO" id="GO:0004930">
    <property type="term" value="F:G protein-coupled receptor activity"/>
    <property type="evidence" value="ECO:0007669"/>
    <property type="project" value="InterPro"/>
</dbReference>
<dbReference type="Pfam" id="PF01094">
    <property type="entry name" value="ANF_receptor"/>
    <property type="match status" value="1"/>
</dbReference>
<reference evidence="21" key="1">
    <citation type="journal article" date="2017" name="Gigascience">
        <title>The genome draft of coconut (Cocos nucifera).</title>
        <authorList>
            <person name="Xiao Y."/>
            <person name="Xu P."/>
            <person name="Fan H."/>
            <person name="Baudouin L."/>
            <person name="Xia W."/>
            <person name="Bocs S."/>
            <person name="Xu J."/>
            <person name="Li Q."/>
            <person name="Guo A."/>
            <person name="Zhou L."/>
            <person name="Li J."/>
            <person name="Wu Y."/>
            <person name="Ma Z."/>
            <person name="Armero A."/>
            <person name="Issali A.E."/>
            <person name="Liu N."/>
            <person name="Peng M."/>
            <person name="Yang Y."/>
        </authorList>
    </citation>
    <scope>NUCLEOTIDE SEQUENCE</scope>
    <source>
        <tissue evidence="21">Spear leaf of Hainan Tall coconut</tissue>
    </source>
</reference>
<feature type="compositionally biased region" description="Basic and acidic residues" evidence="17">
    <location>
        <begin position="781"/>
        <end position="792"/>
    </location>
</feature>
<evidence type="ECO:0000256" key="11">
    <source>
        <dbReference type="ARBA" id="ARBA00023180"/>
    </source>
</evidence>
<sequence>MRDSTLRHLLFTLLLLFSSVFSAPPPPPLLHAPPPPLPAAGPAAFKVGLVLGMNSPVGMMSRISVNMALSDFYAAHPNSSTRVLLLPRDSAGDVISSASAALDLMINHEVHAILGPQRSVEASFVADLATKAQVPVVSSSVTSPLFAPSQTPYFIRAAPIDTVQVGALAALVKAFGWRRVVPVYEESDYGTPLVPFLIDALDAVGVQVPYRCALPTYASDDRISAELYKLETQQTRVFLVHMTSTLARRLFARAENAGMMAEGYVWIATEGLTCLLPSFEPAVVLDTMQGVLGVRPFVPRPEALHDFRRRWRREFWKENPNYIGTDAAELTNFGLWAYDAAWAVAMAAESVGPVGPEFVASGNGSTDLSRLGISRTGPKLLEAISRTEFDGLAGKFRLVNGELNVSAYEIVNVIGEKGKRIGFWTARYGLTRRLNWSSENPYSATRDGLGPVIWPGDSTSVPKGWETPTSGRKLQILVPGPVAPGFHSFLSMEKDPVSNETKASGYVIDVFEAAVRQLPYALPFEYVPYENAEGKIAGDYNALVQEVSNQSSYTASLTSMLTVRRFKPTVTDYKELIDKGEYVGYLKDSFVKGVLLKWGFHESKLRPYKSPQQYADALAKGSKNGGVTAIVDEIPYLRVFLKDHCDNYTMAGQTYKTGGFGFVFRKGSPLVSDLSMAILNITESDEMMEIERQWFGDQSNCPKEGSTLSSNSLDFTSFWGLFLITGLASIALCLCYLVSFCYRNRHALKTIASQNSLRCRLRSIVRLFDEKDLSSHTFKKAALEDGSTRGNRDPGASPYPNYPQSPMSISNHTYEEGASTPVQLETVGTTPVSQSPERPPRESAEARG</sequence>
<dbReference type="InterPro" id="IPR000337">
    <property type="entry name" value="GPCR_3"/>
</dbReference>
<dbReference type="PIRSF" id="PIRSF037090">
    <property type="entry name" value="Iontro_Glu-like_rcpt_pln"/>
    <property type="match status" value="1"/>
</dbReference>
<comment type="caution">
    <text evidence="21">The sequence shown here is derived from an EMBL/GenBank/DDBJ whole genome shotgun (WGS) entry which is preliminary data.</text>
</comment>
<dbReference type="PANTHER" id="PTHR34836">
    <property type="entry name" value="OS06G0188250 PROTEIN"/>
    <property type="match status" value="1"/>
</dbReference>
<keyword evidence="6 19" id="KW-0732">Signal</keyword>
<feature type="compositionally biased region" description="Polar residues" evidence="17">
    <location>
        <begin position="802"/>
        <end position="812"/>
    </location>
</feature>
<comment type="function">
    <text evidence="14">Glutamate-gated receptor that probably acts as a non-selective cation channel. May be involved in light-signal transduction and calcium homeostasis via the regulation of calcium influx into cells.</text>
</comment>
<dbReference type="EMBL" id="CM017872">
    <property type="protein sequence ID" value="KAG1326458.1"/>
    <property type="molecule type" value="Genomic_DNA"/>
</dbReference>
<organism evidence="21 22">
    <name type="scientific">Cocos nucifera</name>
    <name type="common">Coconut palm</name>
    <dbReference type="NCBI Taxonomy" id="13894"/>
    <lineage>
        <taxon>Eukaryota</taxon>
        <taxon>Viridiplantae</taxon>
        <taxon>Streptophyta</taxon>
        <taxon>Embryophyta</taxon>
        <taxon>Tracheophyta</taxon>
        <taxon>Spermatophyta</taxon>
        <taxon>Magnoliopsida</taxon>
        <taxon>Liliopsida</taxon>
        <taxon>Arecaceae</taxon>
        <taxon>Arecoideae</taxon>
        <taxon>Cocoseae</taxon>
        <taxon>Attaleinae</taxon>
        <taxon>Cocos</taxon>
    </lineage>
</organism>
<evidence type="ECO:0000256" key="9">
    <source>
        <dbReference type="ARBA" id="ARBA00023136"/>
    </source>
</evidence>
<dbReference type="InterPro" id="IPR044440">
    <property type="entry name" value="GABAb_receptor_plant_PBP1"/>
</dbReference>
<keyword evidence="11" id="KW-0325">Glycoprotein</keyword>
<feature type="signal peptide" evidence="19">
    <location>
        <begin position="1"/>
        <end position="22"/>
    </location>
</feature>
<name>A0A8K0MUD4_COCNU</name>
<evidence type="ECO:0000256" key="1">
    <source>
        <dbReference type="ARBA" id="ARBA00004141"/>
    </source>
</evidence>
<evidence type="ECO:0000256" key="5">
    <source>
        <dbReference type="ARBA" id="ARBA00022692"/>
    </source>
</evidence>
<evidence type="ECO:0000256" key="15">
    <source>
        <dbReference type="PIRNR" id="PIRNR037090"/>
    </source>
</evidence>
<feature type="compositionally biased region" description="Basic and acidic residues" evidence="17">
    <location>
        <begin position="838"/>
        <end position="848"/>
    </location>
</feature>
<dbReference type="FunFam" id="3.40.190.10:FF:000195">
    <property type="entry name" value="Glutamate receptor 2.7"/>
    <property type="match status" value="1"/>
</dbReference>
<evidence type="ECO:0000256" key="6">
    <source>
        <dbReference type="ARBA" id="ARBA00022729"/>
    </source>
</evidence>